<dbReference type="EMBL" id="BSXW01000521">
    <property type="protein sequence ID" value="GMF24512.1"/>
    <property type="molecule type" value="Genomic_DNA"/>
</dbReference>
<proteinExistence type="predicted"/>
<dbReference type="InterPro" id="IPR029033">
    <property type="entry name" value="His_PPase_superfam"/>
</dbReference>
<dbReference type="AlphaFoldDB" id="A0A9W6U274"/>
<dbReference type="OrthoDB" id="496981at2759"/>
<dbReference type="SUPFAM" id="SSF53254">
    <property type="entry name" value="Phosphoglycerate mutase-like"/>
    <property type="match status" value="1"/>
</dbReference>
<evidence type="ECO:0000313" key="1">
    <source>
        <dbReference type="EMBL" id="GMF24512.1"/>
    </source>
</evidence>
<dbReference type="InterPro" id="IPR013078">
    <property type="entry name" value="His_Pase_superF_clade-1"/>
</dbReference>
<dbReference type="Proteomes" id="UP001165083">
    <property type="component" value="Unassembled WGS sequence"/>
</dbReference>
<reference evidence="1" key="1">
    <citation type="submission" date="2023-04" db="EMBL/GenBank/DDBJ databases">
        <title>Phytophthora lilii NBRC 32176.</title>
        <authorList>
            <person name="Ichikawa N."/>
            <person name="Sato H."/>
            <person name="Tonouchi N."/>
        </authorList>
    </citation>
    <scope>NUCLEOTIDE SEQUENCE</scope>
    <source>
        <strain evidence="1">NBRC 32176</strain>
    </source>
</reference>
<name>A0A9W6U274_9STRA</name>
<dbReference type="PANTHER" id="PTHR48100:SF1">
    <property type="entry name" value="HISTIDINE PHOSPHATASE FAMILY PROTEIN-RELATED"/>
    <property type="match status" value="1"/>
</dbReference>
<evidence type="ECO:0000313" key="2">
    <source>
        <dbReference type="Proteomes" id="UP001165083"/>
    </source>
</evidence>
<dbReference type="GO" id="GO:0016791">
    <property type="term" value="F:phosphatase activity"/>
    <property type="evidence" value="ECO:0007669"/>
    <property type="project" value="TreeGrafter"/>
</dbReference>
<dbReference type="GO" id="GO:0005737">
    <property type="term" value="C:cytoplasm"/>
    <property type="evidence" value="ECO:0007669"/>
    <property type="project" value="TreeGrafter"/>
</dbReference>
<gene>
    <name evidence="1" type="ORF">Plil01_001006500</name>
</gene>
<protein>
    <submittedName>
        <fullName evidence="1">Unnamed protein product</fullName>
    </submittedName>
</protein>
<sequence length="176" mass="19904">MAESNKFVSAPTTVKSVEGFFTMVPPGEESPEKLFRQFKVQPSSWTQFEQKLNDANNKNLKVVYFVRHGEGLHNEAIKKYGSERWYKELVFSDVYRDADLTPSGIQDTKTRGPPSIKAELEQGMAPIERVIVSPISRAIQTAQNFFEKNQVPDAPFVCMEGCREHLGVDTCTIDAR</sequence>
<dbReference type="InterPro" id="IPR050275">
    <property type="entry name" value="PGM_Phosphatase"/>
</dbReference>
<accession>A0A9W6U274</accession>
<organism evidence="1 2">
    <name type="scientific">Phytophthora lilii</name>
    <dbReference type="NCBI Taxonomy" id="2077276"/>
    <lineage>
        <taxon>Eukaryota</taxon>
        <taxon>Sar</taxon>
        <taxon>Stramenopiles</taxon>
        <taxon>Oomycota</taxon>
        <taxon>Peronosporomycetes</taxon>
        <taxon>Peronosporales</taxon>
        <taxon>Peronosporaceae</taxon>
        <taxon>Phytophthora</taxon>
    </lineage>
</organism>
<comment type="caution">
    <text evidence="1">The sequence shown here is derived from an EMBL/GenBank/DDBJ whole genome shotgun (WGS) entry which is preliminary data.</text>
</comment>
<dbReference type="PANTHER" id="PTHR48100">
    <property type="entry name" value="BROAD-SPECIFICITY PHOSPHATASE YOR283W-RELATED"/>
    <property type="match status" value="1"/>
</dbReference>
<dbReference type="Gene3D" id="3.40.50.1240">
    <property type="entry name" value="Phosphoglycerate mutase-like"/>
    <property type="match status" value="1"/>
</dbReference>
<dbReference type="CDD" id="cd07067">
    <property type="entry name" value="HP_PGM_like"/>
    <property type="match status" value="1"/>
</dbReference>
<keyword evidence="2" id="KW-1185">Reference proteome</keyword>